<dbReference type="Proteomes" id="UP001430701">
    <property type="component" value="Unassembled WGS sequence"/>
</dbReference>
<evidence type="ECO:0000313" key="4">
    <source>
        <dbReference type="Proteomes" id="UP001430701"/>
    </source>
</evidence>
<protein>
    <submittedName>
        <fullName evidence="1">Uncharacterized protein</fullName>
    </submittedName>
</protein>
<keyword evidence="4" id="KW-1185">Reference proteome</keyword>
<dbReference type="EMBL" id="JDSQ01000037">
    <property type="protein sequence ID" value="EWS77036.1"/>
    <property type="molecule type" value="Genomic_DNA"/>
</dbReference>
<proteinExistence type="predicted"/>
<dbReference type="RefSeq" id="WP_038272984.1">
    <property type="nucleotide sequence ID" value="NZ_CP053627.1"/>
</dbReference>
<dbReference type="GeneID" id="68901803"/>
<name>Z9JGX4_9GAMM</name>
<dbReference type="Proteomes" id="UP000020406">
    <property type="component" value="Unassembled WGS sequence"/>
</dbReference>
<accession>Z9JGX4</accession>
<reference evidence="1 3" key="1">
    <citation type="journal article" date="2014" name="Genome Announc.">
        <title>Draft Genome Sequence of Xylella fastidiosa Pear Leaf Scorch Strain in Taiwan.</title>
        <authorList>
            <person name="Su C.C."/>
            <person name="Deng W.L."/>
            <person name="Jan F.J."/>
            <person name="Chang C.J."/>
            <person name="Huang H."/>
            <person name="Chen J."/>
        </authorList>
    </citation>
    <scope>NUCLEOTIDE SEQUENCE [LARGE SCALE GENOMIC DNA]</scope>
    <source>
        <strain evidence="1 3">PLS229</strain>
    </source>
</reference>
<dbReference type="STRING" id="1444770.AF72_12980"/>
<evidence type="ECO:0000313" key="1">
    <source>
        <dbReference type="EMBL" id="EWS77036.1"/>
    </source>
</evidence>
<dbReference type="EMBL" id="JAJPPU010000002">
    <property type="protein sequence ID" value="MCD8472610.1"/>
    <property type="molecule type" value="Genomic_DNA"/>
</dbReference>
<comment type="caution">
    <text evidence="1">The sequence shown here is derived from an EMBL/GenBank/DDBJ whole genome shotgun (WGS) entry which is preliminary data.</text>
</comment>
<dbReference type="PATRIC" id="fig|1444770.3.peg.3073"/>
<evidence type="ECO:0000313" key="2">
    <source>
        <dbReference type="EMBL" id="MCD8472610.1"/>
    </source>
</evidence>
<evidence type="ECO:0000313" key="3">
    <source>
        <dbReference type="Proteomes" id="UP000020406"/>
    </source>
</evidence>
<sequence length="81" mass="9078">MSELPSGDIIKQRRSHVQPWSVAMRGTAWQRARHISDQQAMGNVAVDYQQDRAHCAAQVFDVEVASLETVQTLQKTISGKK</sequence>
<organism evidence="1 3">
    <name type="scientific">Xylella taiwanensis</name>
    <dbReference type="NCBI Taxonomy" id="1444770"/>
    <lineage>
        <taxon>Bacteria</taxon>
        <taxon>Pseudomonadati</taxon>
        <taxon>Pseudomonadota</taxon>
        <taxon>Gammaproteobacteria</taxon>
        <taxon>Lysobacterales</taxon>
        <taxon>Lysobacteraceae</taxon>
        <taxon>Xylella</taxon>
    </lineage>
</organism>
<reference evidence="2" key="2">
    <citation type="submission" date="2021-11" db="EMBL/GenBank/DDBJ databases">
        <title>Genome sequence of Xylella taiwanensis PLS432.</title>
        <authorList>
            <person name="Weng L.-W."/>
            <person name="Su C.-C."/>
            <person name="Tsai C.-W."/>
            <person name="Kuo C.-H."/>
        </authorList>
    </citation>
    <scope>NUCLEOTIDE SEQUENCE</scope>
    <source>
        <strain evidence="2">PLS432</strain>
    </source>
</reference>
<gene>
    <name evidence="1" type="ORF">AF72_12980</name>
    <name evidence="2" type="ORF">LPH55_03760</name>
</gene>
<dbReference type="AlphaFoldDB" id="Z9JGX4"/>
<dbReference type="KEGG" id="xtw:AB672_10905"/>